<proteinExistence type="predicted"/>
<keyword evidence="4" id="KW-1185">Reference proteome</keyword>
<reference evidence="3 4" key="1">
    <citation type="submission" date="2019-12" db="EMBL/GenBank/DDBJ databases">
        <authorList>
            <person name="Lee S.D."/>
        </authorList>
    </citation>
    <scope>NUCLEOTIDE SEQUENCE [LARGE SCALE GENOMIC DNA]</scope>
    <source>
        <strain evidence="3 4">GH1-50</strain>
    </source>
</reference>
<keyword evidence="2" id="KW-0472">Membrane</keyword>
<evidence type="ECO:0000313" key="3">
    <source>
        <dbReference type="EMBL" id="MXQ08122.1"/>
    </source>
</evidence>
<comment type="caution">
    <text evidence="3">The sequence shown here is derived from an EMBL/GenBank/DDBJ whole genome shotgun (WGS) entry which is preliminary data.</text>
</comment>
<gene>
    <name evidence="3" type="ORF">GQ651_09735</name>
</gene>
<dbReference type="PANTHER" id="PTHR35519">
    <property type="entry name" value="MEMBRANE PROTEINS"/>
    <property type="match status" value="1"/>
</dbReference>
<evidence type="ECO:0000313" key="4">
    <source>
        <dbReference type="Proteomes" id="UP000480350"/>
    </source>
</evidence>
<dbReference type="InterPro" id="IPR025187">
    <property type="entry name" value="DUF4112"/>
</dbReference>
<name>A0A7C9II36_9RHOB</name>
<dbReference type="Proteomes" id="UP000480350">
    <property type="component" value="Unassembled WGS sequence"/>
</dbReference>
<organism evidence="3 4">
    <name type="scientific">Kangsaoukella pontilimi</name>
    <dbReference type="NCBI Taxonomy" id="2691042"/>
    <lineage>
        <taxon>Bacteria</taxon>
        <taxon>Pseudomonadati</taxon>
        <taxon>Pseudomonadota</taxon>
        <taxon>Alphaproteobacteria</taxon>
        <taxon>Rhodobacterales</taxon>
        <taxon>Paracoccaceae</taxon>
        <taxon>Kangsaoukella</taxon>
    </lineage>
</organism>
<evidence type="ECO:0000256" key="2">
    <source>
        <dbReference type="SAM" id="Phobius"/>
    </source>
</evidence>
<feature type="transmembrane region" description="Helical" evidence="2">
    <location>
        <begin position="62"/>
        <end position="83"/>
    </location>
</feature>
<feature type="region of interest" description="Disordered" evidence="1">
    <location>
        <begin position="1"/>
        <end position="27"/>
    </location>
</feature>
<reference evidence="3 4" key="2">
    <citation type="submission" date="2020-03" db="EMBL/GenBank/DDBJ databases">
        <title>Kangsaoukella pontilimi gen. nov., sp. nov., a new member of the family Rhodobacteraceae isolated from a tidal mudflat.</title>
        <authorList>
            <person name="Kim I.S."/>
        </authorList>
    </citation>
    <scope>NUCLEOTIDE SEQUENCE [LARGE SCALE GENOMIC DNA]</scope>
    <source>
        <strain evidence="3 4">GH1-50</strain>
    </source>
</reference>
<keyword evidence="2" id="KW-0812">Transmembrane</keyword>
<evidence type="ECO:0000256" key="1">
    <source>
        <dbReference type="SAM" id="MobiDB-lite"/>
    </source>
</evidence>
<accession>A0A7C9II36</accession>
<dbReference type="PANTHER" id="PTHR35519:SF2">
    <property type="entry name" value="PH DOMAIN PROTEIN"/>
    <property type="match status" value="1"/>
</dbReference>
<dbReference type="AlphaFoldDB" id="A0A7C9II36"/>
<keyword evidence="2" id="KW-1133">Transmembrane helix</keyword>
<dbReference type="EMBL" id="WUPT01000002">
    <property type="protein sequence ID" value="MXQ08122.1"/>
    <property type="molecule type" value="Genomic_DNA"/>
</dbReference>
<dbReference type="Pfam" id="PF13430">
    <property type="entry name" value="DUF4112"/>
    <property type="match status" value="1"/>
</dbReference>
<sequence>MATRQQERANSLDNVRDGTRGDAQGPAGSVEARIARLDRLAKALDSRFRIPGTSIRFGWDSILGLVPGLGGAVTFVPAVMQIVEGRRVGARRSTLIRMAVNSGLDFFIGGVPIAGDVFDVFFKANRKNLELLKAELLLSTQDERVVSAAKSRGR</sequence>
<protein>
    <submittedName>
        <fullName evidence="3">DUF4112 domain-containing protein</fullName>
    </submittedName>
</protein>